<accession>A0ABT1NHF9</accession>
<dbReference type="SUPFAM" id="SSF53187">
    <property type="entry name" value="Zn-dependent exopeptidases"/>
    <property type="match status" value="1"/>
</dbReference>
<keyword evidence="6" id="KW-0482">Metalloprotease</keyword>
<keyword evidence="5" id="KW-0862">Zinc</keyword>
<dbReference type="Gene3D" id="3.40.630.10">
    <property type="entry name" value="Zn peptidases"/>
    <property type="match status" value="1"/>
</dbReference>
<dbReference type="PANTHER" id="PTHR11705:SF143">
    <property type="entry name" value="SLL0236 PROTEIN"/>
    <property type="match status" value="1"/>
</dbReference>
<name>A0ABT1NHF9_9FIRM</name>
<dbReference type="PANTHER" id="PTHR11705">
    <property type="entry name" value="PROTEASE FAMILY M14 CARBOXYPEPTIDASE A,B"/>
    <property type="match status" value="1"/>
</dbReference>
<evidence type="ECO:0000256" key="5">
    <source>
        <dbReference type="ARBA" id="ARBA00022833"/>
    </source>
</evidence>
<comment type="caution">
    <text evidence="9">The sequence shown here is derived from an EMBL/GenBank/DDBJ whole genome shotgun (WGS) entry which is preliminary data.</text>
</comment>
<evidence type="ECO:0000256" key="1">
    <source>
        <dbReference type="ARBA" id="ARBA00001947"/>
    </source>
</evidence>
<dbReference type="EMBL" id="JAJEKE010000013">
    <property type="protein sequence ID" value="MCQ1530647.1"/>
    <property type="molecule type" value="Genomic_DNA"/>
</dbReference>
<protein>
    <recommendedName>
        <fullName evidence="8">Peptidase M14 domain-containing protein</fullName>
    </recommendedName>
</protein>
<evidence type="ECO:0000256" key="3">
    <source>
        <dbReference type="ARBA" id="ARBA00022670"/>
    </source>
</evidence>
<proteinExistence type="inferred from homology"/>
<reference evidence="9 10" key="1">
    <citation type="submission" date="2021-10" db="EMBL/GenBank/DDBJ databases">
        <title>Lutispora strain m25 sp. nov., a thermophilic, non-spore-forming bacterium isolated from a lab-scale methanogenic bioreactor digesting anaerobic sludge.</title>
        <authorList>
            <person name="El Houari A."/>
            <person name="Mcdonald J."/>
        </authorList>
    </citation>
    <scope>NUCLEOTIDE SEQUENCE [LARGE SCALE GENOMIC DNA]</scope>
    <source>
        <strain evidence="10">m25</strain>
    </source>
</reference>
<evidence type="ECO:0000256" key="4">
    <source>
        <dbReference type="ARBA" id="ARBA00022801"/>
    </source>
</evidence>
<keyword evidence="10" id="KW-1185">Reference proteome</keyword>
<keyword evidence="4" id="KW-0378">Hydrolase</keyword>
<evidence type="ECO:0000256" key="6">
    <source>
        <dbReference type="ARBA" id="ARBA00023049"/>
    </source>
</evidence>
<evidence type="ECO:0000256" key="7">
    <source>
        <dbReference type="SAM" id="Coils"/>
    </source>
</evidence>
<dbReference type="Proteomes" id="UP001651880">
    <property type="component" value="Unassembled WGS sequence"/>
</dbReference>
<evidence type="ECO:0000313" key="10">
    <source>
        <dbReference type="Proteomes" id="UP001651880"/>
    </source>
</evidence>
<keyword evidence="3" id="KW-0645">Protease</keyword>
<evidence type="ECO:0000313" key="9">
    <source>
        <dbReference type="EMBL" id="MCQ1530647.1"/>
    </source>
</evidence>
<feature type="domain" description="Peptidase M14" evidence="8">
    <location>
        <begin position="18"/>
        <end position="263"/>
    </location>
</feature>
<gene>
    <name evidence="9" type="ORF">LJD61_13980</name>
</gene>
<comment type="cofactor">
    <cofactor evidence="1">
        <name>Zn(2+)</name>
        <dbReference type="ChEBI" id="CHEBI:29105"/>
    </cofactor>
</comment>
<organism evidence="9 10">
    <name type="scientific">Lutispora saccharofermentans</name>
    <dbReference type="NCBI Taxonomy" id="3024236"/>
    <lineage>
        <taxon>Bacteria</taxon>
        <taxon>Bacillati</taxon>
        <taxon>Bacillota</taxon>
        <taxon>Clostridia</taxon>
        <taxon>Lutisporales</taxon>
        <taxon>Lutisporaceae</taxon>
        <taxon>Lutispora</taxon>
    </lineage>
</organism>
<evidence type="ECO:0000259" key="8">
    <source>
        <dbReference type="SMART" id="SM00631"/>
    </source>
</evidence>
<dbReference type="SMART" id="SM00631">
    <property type="entry name" value="Zn_pept"/>
    <property type="match status" value="1"/>
</dbReference>
<dbReference type="RefSeq" id="WP_255228169.1">
    <property type="nucleotide sequence ID" value="NZ_JAJEKE010000013.1"/>
</dbReference>
<evidence type="ECO:0000256" key="2">
    <source>
        <dbReference type="ARBA" id="ARBA00005988"/>
    </source>
</evidence>
<dbReference type="Pfam" id="PF00246">
    <property type="entry name" value="Peptidase_M14"/>
    <property type="match status" value="1"/>
</dbReference>
<dbReference type="InterPro" id="IPR000834">
    <property type="entry name" value="Peptidase_M14"/>
</dbReference>
<sequence>MKEIFQRLIDGIPDYKEFLTVEEMDNSSKKLAQEFPDCVELFEMGRSRENHPLYCLKIGNGSQNALMFGCPHPNEPIGTMMLEYFSRELAQNKELRDELDYTWYIVKAWDADGTKLNEKWFKGPYTLYNYSRNFFRPAGHQQVDWTFPIDYKNLHFHDTIPETKAMMDLIERIRPKFIYSLHNAGFGGVYWYITEETKEIYDAMREAAKKQGVPLNLGEPEAPYCVAYSPAIYQNLGIQQSYDYLEKYGVEHPEDSIKAGTCSSDYAQDLCGSFTLLTELPYFYDKRINDLSEAGITRSDAVLISLDNSEEADKFIKSTLDISIKYMKKNNPFRLALEAFTDNAERNEAERKMVKENPDFAKKATVAEEFDNLLVTKFYKMLSYGLLVRANECELEKMAASNEDDKEKKEALERAFKLAEDRLKALSVELEEKIHYEVVPIKKLVAIQLECGLIMADYLKNN</sequence>
<keyword evidence="7" id="KW-0175">Coiled coil</keyword>
<feature type="coiled-coil region" evidence="7">
    <location>
        <begin position="395"/>
        <end position="429"/>
    </location>
</feature>
<comment type="similarity">
    <text evidence="2">Belongs to the peptidase M14 family.</text>
</comment>